<gene>
    <name evidence="10" type="ORF">CD29_14070</name>
</gene>
<comment type="subcellular location">
    <subcellularLocation>
        <location evidence="1">Cell membrane</location>
        <topology evidence="1">Multi-pass membrane protein</topology>
    </subcellularLocation>
</comment>
<feature type="transmembrane region" description="Helical" evidence="8">
    <location>
        <begin position="152"/>
        <end position="169"/>
    </location>
</feature>
<feature type="transmembrane region" description="Helical" evidence="8">
    <location>
        <begin position="243"/>
        <end position="263"/>
    </location>
</feature>
<evidence type="ECO:0000256" key="6">
    <source>
        <dbReference type="ARBA" id="ARBA00022989"/>
    </source>
</evidence>
<keyword evidence="7 8" id="KW-0472">Membrane</keyword>
<feature type="transmembrane region" description="Helical" evidence="8">
    <location>
        <begin position="106"/>
        <end position="123"/>
    </location>
</feature>
<organism evidence="10 11">
    <name type="scientific">Ureibacillus manganicus DSM 26584</name>
    <dbReference type="NCBI Taxonomy" id="1384049"/>
    <lineage>
        <taxon>Bacteria</taxon>
        <taxon>Bacillati</taxon>
        <taxon>Bacillota</taxon>
        <taxon>Bacilli</taxon>
        <taxon>Bacillales</taxon>
        <taxon>Caryophanaceae</taxon>
        <taxon>Ureibacillus</taxon>
    </lineage>
</organism>
<sequence>MTEENKGIIYAMSAYIIWGAFPLYWKLLEHVDSIEILINRIIWSFVFTTLFILLIKQRKKLIEDIKSLWKNKKLFLALLSASLVITCNWYLYIWAVTHDHVVDASLGYYINPLITVVFGMIFFKEKLSKAQICAVAVAFIGVMVLTISYGQIPWVALLIAISFATYSALKKKITLDATRGLAIETLFIFPIALGFYIYLWSSSEPVLFSVNITTDILLILGGIITAVPLVLFSKGAQRIPQYLIGFFQYFTPTVALITGVVLYNEPFTTTDFISFTFIWAAVIIFATSTITEIRKRHAAKKEAVNV</sequence>
<evidence type="ECO:0000256" key="2">
    <source>
        <dbReference type="ARBA" id="ARBA00007362"/>
    </source>
</evidence>
<feature type="transmembrane region" description="Helical" evidence="8">
    <location>
        <begin position="181"/>
        <end position="200"/>
    </location>
</feature>
<feature type="transmembrane region" description="Helical" evidence="8">
    <location>
        <begin position="7"/>
        <end position="25"/>
    </location>
</feature>
<keyword evidence="4" id="KW-1003">Cell membrane</keyword>
<dbReference type="STRING" id="1384049.CD29_14070"/>
<evidence type="ECO:0000256" key="7">
    <source>
        <dbReference type="ARBA" id="ARBA00023136"/>
    </source>
</evidence>
<feature type="transmembrane region" description="Helical" evidence="8">
    <location>
        <begin position="206"/>
        <end position="231"/>
    </location>
</feature>
<evidence type="ECO:0000256" key="8">
    <source>
        <dbReference type="SAM" id="Phobius"/>
    </source>
</evidence>
<dbReference type="EMBL" id="JPVN01000016">
    <property type="protein sequence ID" value="KGR77769.1"/>
    <property type="molecule type" value="Genomic_DNA"/>
</dbReference>
<feature type="domain" description="EamA" evidence="9">
    <location>
        <begin position="6"/>
        <end position="146"/>
    </location>
</feature>
<feature type="transmembrane region" description="Helical" evidence="8">
    <location>
        <begin position="37"/>
        <end position="55"/>
    </location>
</feature>
<comment type="caution">
    <text evidence="10">The sequence shown here is derived from an EMBL/GenBank/DDBJ whole genome shotgun (WGS) entry which is preliminary data.</text>
</comment>
<evidence type="ECO:0000256" key="1">
    <source>
        <dbReference type="ARBA" id="ARBA00004651"/>
    </source>
</evidence>
<proteinExistence type="inferred from homology"/>
<dbReference type="GO" id="GO:0005886">
    <property type="term" value="C:plasma membrane"/>
    <property type="evidence" value="ECO:0007669"/>
    <property type="project" value="UniProtKB-SubCell"/>
</dbReference>
<dbReference type="eggNOG" id="COG2962">
    <property type="taxonomic scope" value="Bacteria"/>
</dbReference>
<dbReference type="InterPro" id="IPR000620">
    <property type="entry name" value="EamA_dom"/>
</dbReference>
<evidence type="ECO:0000313" key="11">
    <source>
        <dbReference type="Proteomes" id="UP000030416"/>
    </source>
</evidence>
<evidence type="ECO:0000256" key="4">
    <source>
        <dbReference type="ARBA" id="ARBA00022475"/>
    </source>
</evidence>
<dbReference type="Pfam" id="PF00892">
    <property type="entry name" value="EamA"/>
    <property type="match status" value="2"/>
</dbReference>
<keyword evidence="5 8" id="KW-0812">Transmembrane</keyword>
<dbReference type="OrthoDB" id="369870at2"/>
<dbReference type="RefSeq" id="WP_036187853.1">
    <property type="nucleotide sequence ID" value="NZ_AVDA01000016.1"/>
</dbReference>
<evidence type="ECO:0000313" key="10">
    <source>
        <dbReference type="EMBL" id="KGR77769.1"/>
    </source>
</evidence>
<feature type="domain" description="EamA" evidence="9">
    <location>
        <begin position="155"/>
        <end position="285"/>
    </location>
</feature>
<feature type="transmembrane region" description="Helical" evidence="8">
    <location>
        <begin position="275"/>
        <end position="293"/>
    </location>
</feature>
<reference evidence="10 11" key="1">
    <citation type="submission" date="2014-02" db="EMBL/GenBank/DDBJ databases">
        <title>Draft genome sequence of Lysinibacillus manganicus DSM 26584T.</title>
        <authorList>
            <person name="Zhang F."/>
            <person name="Wang G."/>
            <person name="Zhang L."/>
        </authorList>
    </citation>
    <scope>NUCLEOTIDE SEQUENCE [LARGE SCALE GENOMIC DNA]</scope>
    <source>
        <strain evidence="10 11">DSM 26584</strain>
    </source>
</reference>
<keyword evidence="6 8" id="KW-1133">Transmembrane helix</keyword>
<feature type="transmembrane region" description="Helical" evidence="8">
    <location>
        <begin position="130"/>
        <end position="146"/>
    </location>
</feature>
<protein>
    <submittedName>
        <fullName evidence="10">Transporter</fullName>
    </submittedName>
</protein>
<evidence type="ECO:0000259" key="9">
    <source>
        <dbReference type="Pfam" id="PF00892"/>
    </source>
</evidence>
<dbReference type="Proteomes" id="UP000030416">
    <property type="component" value="Unassembled WGS sequence"/>
</dbReference>
<dbReference type="InterPro" id="IPR004626">
    <property type="entry name" value="RarD"/>
</dbReference>
<dbReference type="PANTHER" id="PTHR22911:SF137">
    <property type="entry name" value="SOLUTE CARRIER FAMILY 35 MEMBER G2-RELATED"/>
    <property type="match status" value="1"/>
</dbReference>
<comment type="similarity">
    <text evidence="2">Belongs to the EamA transporter family.</text>
</comment>
<evidence type="ECO:0000256" key="5">
    <source>
        <dbReference type="ARBA" id="ARBA00022692"/>
    </source>
</evidence>
<name>A0A0A3HZD4_9BACL</name>
<dbReference type="InterPro" id="IPR037185">
    <property type="entry name" value="EmrE-like"/>
</dbReference>
<dbReference type="PANTHER" id="PTHR22911">
    <property type="entry name" value="ACYL-MALONYL CONDENSING ENZYME-RELATED"/>
    <property type="match status" value="1"/>
</dbReference>
<keyword evidence="3" id="KW-0813">Transport</keyword>
<dbReference type="SUPFAM" id="SSF103481">
    <property type="entry name" value="Multidrug resistance efflux transporter EmrE"/>
    <property type="match status" value="2"/>
</dbReference>
<keyword evidence="11" id="KW-1185">Reference proteome</keyword>
<evidence type="ECO:0000256" key="3">
    <source>
        <dbReference type="ARBA" id="ARBA00022448"/>
    </source>
</evidence>
<dbReference type="Gene3D" id="1.10.3730.20">
    <property type="match status" value="1"/>
</dbReference>
<feature type="transmembrane region" description="Helical" evidence="8">
    <location>
        <begin position="75"/>
        <end position="94"/>
    </location>
</feature>
<dbReference type="NCBIfam" id="TIGR00688">
    <property type="entry name" value="rarD"/>
    <property type="match status" value="1"/>
</dbReference>
<accession>A0A0A3HZD4</accession>
<dbReference type="AlphaFoldDB" id="A0A0A3HZD4"/>